<protein>
    <submittedName>
        <fullName evidence="2">SAM-dependent methyltransferase</fullName>
    </submittedName>
</protein>
<feature type="non-terminal residue" evidence="2">
    <location>
        <position position="84"/>
    </location>
</feature>
<name>A0A399NV31_9MICO</name>
<dbReference type="AlphaFoldDB" id="A0A399NV31"/>
<keyword evidence="2" id="KW-0489">Methyltransferase</keyword>
<accession>A0A399NV31</accession>
<organism evidence="2 3">
    <name type="scientific">Clavibacter michiganensis subsp. insidiosus</name>
    <dbReference type="NCBI Taxonomy" id="33014"/>
    <lineage>
        <taxon>Bacteria</taxon>
        <taxon>Bacillati</taxon>
        <taxon>Actinomycetota</taxon>
        <taxon>Actinomycetes</taxon>
        <taxon>Micrococcales</taxon>
        <taxon>Microbacteriaceae</taxon>
        <taxon>Clavibacter</taxon>
    </lineage>
</organism>
<gene>
    <name evidence="2" type="ORF">DZF93_20730</name>
</gene>
<dbReference type="EMBL" id="QWEA01001762">
    <property type="protein sequence ID" value="RII96516.1"/>
    <property type="molecule type" value="Genomic_DNA"/>
</dbReference>
<evidence type="ECO:0000313" key="3">
    <source>
        <dbReference type="Proteomes" id="UP000266634"/>
    </source>
</evidence>
<sequence>MLDLGALRRRPDVEAENLFAVDAADRLLLDELVALLDAATDAGRPVRTEQLVVIGDQYGALALGAAAALRRAGAADPLRIRVHQ</sequence>
<keyword evidence="2" id="KW-0808">Transferase</keyword>
<dbReference type="GO" id="GO:0008168">
    <property type="term" value="F:methyltransferase activity"/>
    <property type="evidence" value="ECO:0007669"/>
    <property type="project" value="UniProtKB-KW"/>
</dbReference>
<dbReference type="Proteomes" id="UP000266634">
    <property type="component" value="Unassembled WGS sequence"/>
</dbReference>
<dbReference type="Gene3D" id="3.40.50.150">
    <property type="entry name" value="Vaccinia Virus protein VP39"/>
    <property type="match status" value="1"/>
</dbReference>
<dbReference type="GO" id="GO:0032259">
    <property type="term" value="P:methylation"/>
    <property type="evidence" value="ECO:0007669"/>
    <property type="project" value="UniProtKB-KW"/>
</dbReference>
<comment type="caution">
    <text evidence="2">The sequence shown here is derived from an EMBL/GenBank/DDBJ whole genome shotgun (WGS) entry which is preliminary data.</text>
</comment>
<dbReference type="InterPro" id="IPR029063">
    <property type="entry name" value="SAM-dependent_MTases_sf"/>
</dbReference>
<evidence type="ECO:0000259" key="1">
    <source>
        <dbReference type="Pfam" id="PF26049"/>
    </source>
</evidence>
<proteinExistence type="predicted"/>
<reference evidence="2 3" key="1">
    <citation type="submission" date="2018-08" db="EMBL/GenBank/DDBJ databases">
        <title>Genome Sequence of Clavibacter michiganensis Subspecies type strains, and the Atypical Peach-Colored Strains Isolated from Tomato.</title>
        <authorList>
            <person name="Osdaghi E."/>
            <person name="Portier P."/>
            <person name="Briand M."/>
            <person name="Jacques M.-A."/>
        </authorList>
    </citation>
    <scope>NUCLEOTIDE SEQUENCE [LARGE SCALE GENOMIC DNA]</scope>
    <source>
        <strain evidence="2 3">CFBP 6488</strain>
    </source>
</reference>
<dbReference type="Pfam" id="PF26049">
    <property type="entry name" value="RLMG_N"/>
    <property type="match status" value="1"/>
</dbReference>
<feature type="domain" description="RlmG N-terminal" evidence="1">
    <location>
        <begin position="6"/>
        <end position="67"/>
    </location>
</feature>
<dbReference type="InterPro" id="IPR058679">
    <property type="entry name" value="RlmG_N"/>
</dbReference>
<evidence type="ECO:0000313" key="2">
    <source>
        <dbReference type="EMBL" id="RII96516.1"/>
    </source>
</evidence>